<dbReference type="InterPro" id="IPR000742">
    <property type="entry name" value="EGF"/>
</dbReference>
<feature type="domain" description="EGF-like" evidence="7">
    <location>
        <begin position="174"/>
        <end position="210"/>
    </location>
</feature>
<keyword evidence="10" id="KW-0675">Receptor</keyword>
<dbReference type="AlphaFoldDB" id="A0AAX6HN65"/>
<dbReference type="InterPro" id="IPR003609">
    <property type="entry name" value="Pan_app"/>
</dbReference>
<dbReference type="PROSITE" id="PS50026">
    <property type="entry name" value="EGF_3"/>
    <property type="match status" value="1"/>
</dbReference>
<protein>
    <recommendedName>
        <fullName evidence="1">non-specific serine/threonine protein kinase</fullName>
        <ecNumber evidence="1">2.7.11.1</ecNumber>
    </recommendedName>
</protein>
<dbReference type="GO" id="GO:0048544">
    <property type="term" value="P:recognition of pollen"/>
    <property type="evidence" value="ECO:0007669"/>
    <property type="project" value="InterPro"/>
</dbReference>
<dbReference type="Gene3D" id="2.90.10.30">
    <property type="match status" value="1"/>
</dbReference>
<dbReference type="SUPFAM" id="SSF51110">
    <property type="entry name" value="alpha-D-mannose-specific plant lectins"/>
    <property type="match status" value="1"/>
</dbReference>
<comment type="caution">
    <text evidence="6">Lacks conserved residue(s) required for the propagation of feature annotation.</text>
</comment>
<dbReference type="PANTHER" id="PTHR32444:SF118">
    <property type="entry name" value="OS09G0551150 PROTEIN"/>
    <property type="match status" value="1"/>
</dbReference>
<dbReference type="CDD" id="cd01098">
    <property type="entry name" value="PAN_AP_plant"/>
    <property type="match status" value="1"/>
</dbReference>
<dbReference type="SMART" id="SM00473">
    <property type="entry name" value="PAN_AP"/>
    <property type="match status" value="1"/>
</dbReference>
<accession>A0AAX6HN65</accession>
<proteinExistence type="predicted"/>
<name>A0AAX6HN65_IRIPA</name>
<dbReference type="Pfam" id="PF00954">
    <property type="entry name" value="S_locus_glycop"/>
    <property type="match status" value="1"/>
</dbReference>
<gene>
    <name evidence="10" type="ORF">M6B38_301375</name>
</gene>
<evidence type="ECO:0000259" key="8">
    <source>
        <dbReference type="PROSITE" id="PS50927"/>
    </source>
</evidence>
<keyword evidence="10" id="KW-0808">Transferase</keyword>
<sequence>MMITDRKSTIVWSIGATSGSNVSFAQLLDDGNLVLKQDDINTQRYAWQSFDHPTDTLLPGMKLGLDRITGLSRNITSWKTETDPSEGEYYLVNTDINLYIYSRSGKIWRGAQWDAINLRSKGLVYSKLNNSQEVSFSFQASEQPTIFVLSPLGKDQLLTWQPDSRQWDTVWEEPGDTCATYGQCGANGICDVRSTPICQCLHGFVPKNLDKWASTDWRNGCIRKTELDCRNRTDGFVPISGVKLPDSPITFSGRDLSLDECMLMCRNNCSCTAYAMYPGQFGCMIWMTDWLFDVQKDGFQKDLYIRTAYADLGMHIPRNL</sequence>
<keyword evidence="2" id="KW-0732">Signal</keyword>
<dbReference type="Proteomes" id="UP001140949">
    <property type="component" value="Unassembled WGS sequence"/>
</dbReference>
<feature type="domain" description="Apple" evidence="9">
    <location>
        <begin position="229"/>
        <end position="308"/>
    </location>
</feature>
<dbReference type="Pfam" id="PF08276">
    <property type="entry name" value="PAN_2"/>
    <property type="match status" value="1"/>
</dbReference>
<keyword evidence="11" id="KW-1185">Reference proteome</keyword>
<dbReference type="InterPro" id="IPR036426">
    <property type="entry name" value="Bulb-type_lectin_dom_sf"/>
</dbReference>
<comment type="catalytic activity">
    <reaction evidence="5">
        <text>L-seryl-[protein] + ATP = O-phospho-L-seryl-[protein] + ADP + H(+)</text>
        <dbReference type="Rhea" id="RHEA:17989"/>
        <dbReference type="Rhea" id="RHEA-COMP:9863"/>
        <dbReference type="Rhea" id="RHEA-COMP:11604"/>
        <dbReference type="ChEBI" id="CHEBI:15378"/>
        <dbReference type="ChEBI" id="CHEBI:29999"/>
        <dbReference type="ChEBI" id="CHEBI:30616"/>
        <dbReference type="ChEBI" id="CHEBI:83421"/>
        <dbReference type="ChEBI" id="CHEBI:456216"/>
        <dbReference type="EC" id="2.7.11.1"/>
    </reaction>
</comment>
<evidence type="ECO:0000256" key="2">
    <source>
        <dbReference type="ARBA" id="ARBA00022729"/>
    </source>
</evidence>
<evidence type="ECO:0000256" key="1">
    <source>
        <dbReference type="ARBA" id="ARBA00012513"/>
    </source>
</evidence>
<dbReference type="SUPFAM" id="SSF57414">
    <property type="entry name" value="Hairpin loop containing domain-like"/>
    <property type="match status" value="1"/>
</dbReference>
<dbReference type="PROSITE" id="PS50927">
    <property type="entry name" value="BULB_LECTIN"/>
    <property type="match status" value="1"/>
</dbReference>
<evidence type="ECO:0000256" key="3">
    <source>
        <dbReference type="ARBA" id="ARBA00023157"/>
    </source>
</evidence>
<reference evidence="10" key="2">
    <citation type="submission" date="2023-04" db="EMBL/GenBank/DDBJ databases">
        <authorList>
            <person name="Bruccoleri R.E."/>
            <person name="Oakeley E.J."/>
            <person name="Faust A.-M."/>
            <person name="Dessus-Babus S."/>
            <person name="Altorfer M."/>
            <person name="Burckhardt D."/>
            <person name="Oertli M."/>
            <person name="Naumann U."/>
            <person name="Petersen F."/>
            <person name="Wong J."/>
        </authorList>
    </citation>
    <scope>NUCLEOTIDE SEQUENCE</scope>
    <source>
        <strain evidence="10">GSM-AAB239-AS_SAM_17_03QT</strain>
        <tissue evidence="10">Leaf</tissue>
    </source>
</reference>
<evidence type="ECO:0000313" key="11">
    <source>
        <dbReference type="Proteomes" id="UP001140949"/>
    </source>
</evidence>
<keyword evidence="3" id="KW-1015">Disulfide bond</keyword>
<comment type="caution">
    <text evidence="10">The sequence shown here is derived from an EMBL/GenBank/DDBJ whole genome shotgun (WGS) entry which is preliminary data.</text>
</comment>
<dbReference type="InterPro" id="IPR001480">
    <property type="entry name" value="Bulb-type_lectin_dom"/>
</dbReference>
<evidence type="ECO:0000259" key="7">
    <source>
        <dbReference type="PROSITE" id="PS50026"/>
    </source>
</evidence>
<dbReference type="GO" id="GO:0051707">
    <property type="term" value="P:response to other organism"/>
    <property type="evidence" value="ECO:0007669"/>
    <property type="project" value="UniProtKB-ARBA"/>
</dbReference>
<keyword evidence="6" id="KW-0245">EGF-like domain</keyword>
<evidence type="ECO:0000256" key="6">
    <source>
        <dbReference type="PROSITE-ProRule" id="PRU00076"/>
    </source>
</evidence>
<reference evidence="10" key="1">
    <citation type="journal article" date="2023" name="GigaByte">
        <title>Genome assembly of the bearded iris, Iris pallida Lam.</title>
        <authorList>
            <person name="Bruccoleri R.E."/>
            <person name="Oakeley E.J."/>
            <person name="Faust A.M.E."/>
            <person name="Altorfer M."/>
            <person name="Dessus-Babus S."/>
            <person name="Burckhardt D."/>
            <person name="Oertli M."/>
            <person name="Naumann U."/>
            <person name="Petersen F."/>
            <person name="Wong J."/>
        </authorList>
    </citation>
    <scope>NUCLEOTIDE SEQUENCE</scope>
    <source>
        <strain evidence="10">GSM-AAB239-AS_SAM_17_03QT</strain>
    </source>
</reference>
<feature type="domain" description="Bulb-type lectin" evidence="8">
    <location>
        <begin position="1"/>
        <end position="48"/>
    </location>
</feature>
<keyword evidence="10" id="KW-0418">Kinase</keyword>
<dbReference type="GO" id="GO:0004674">
    <property type="term" value="F:protein serine/threonine kinase activity"/>
    <property type="evidence" value="ECO:0007669"/>
    <property type="project" value="UniProtKB-EC"/>
</dbReference>
<dbReference type="InterPro" id="IPR000858">
    <property type="entry name" value="S_locus_glycoprot_dom"/>
</dbReference>
<evidence type="ECO:0000259" key="9">
    <source>
        <dbReference type="PROSITE" id="PS50948"/>
    </source>
</evidence>
<evidence type="ECO:0000256" key="5">
    <source>
        <dbReference type="ARBA" id="ARBA00048679"/>
    </source>
</evidence>
<dbReference type="Pfam" id="PF01453">
    <property type="entry name" value="B_lectin"/>
    <property type="match status" value="1"/>
</dbReference>
<evidence type="ECO:0000313" key="10">
    <source>
        <dbReference type="EMBL" id="KAJ6842450.1"/>
    </source>
</evidence>
<organism evidence="10 11">
    <name type="scientific">Iris pallida</name>
    <name type="common">Sweet iris</name>
    <dbReference type="NCBI Taxonomy" id="29817"/>
    <lineage>
        <taxon>Eukaryota</taxon>
        <taxon>Viridiplantae</taxon>
        <taxon>Streptophyta</taxon>
        <taxon>Embryophyta</taxon>
        <taxon>Tracheophyta</taxon>
        <taxon>Spermatophyta</taxon>
        <taxon>Magnoliopsida</taxon>
        <taxon>Liliopsida</taxon>
        <taxon>Asparagales</taxon>
        <taxon>Iridaceae</taxon>
        <taxon>Iridoideae</taxon>
        <taxon>Irideae</taxon>
        <taxon>Iris</taxon>
    </lineage>
</organism>
<dbReference type="PANTHER" id="PTHR32444">
    <property type="entry name" value="BULB-TYPE LECTIN DOMAIN-CONTAINING PROTEIN"/>
    <property type="match status" value="1"/>
</dbReference>
<dbReference type="EC" id="2.7.11.1" evidence="1"/>
<dbReference type="PROSITE" id="PS50948">
    <property type="entry name" value="PAN"/>
    <property type="match status" value="1"/>
</dbReference>
<comment type="catalytic activity">
    <reaction evidence="4">
        <text>L-threonyl-[protein] + ATP = O-phospho-L-threonyl-[protein] + ADP + H(+)</text>
        <dbReference type="Rhea" id="RHEA:46608"/>
        <dbReference type="Rhea" id="RHEA-COMP:11060"/>
        <dbReference type="Rhea" id="RHEA-COMP:11605"/>
        <dbReference type="ChEBI" id="CHEBI:15378"/>
        <dbReference type="ChEBI" id="CHEBI:30013"/>
        <dbReference type="ChEBI" id="CHEBI:30616"/>
        <dbReference type="ChEBI" id="CHEBI:61977"/>
        <dbReference type="ChEBI" id="CHEBI:456216"/>
        <dbReference type="EC" id="2.7.11.1"/>
    </reaction>
</comment>
<evidence type="ECO:0000256" key="4">
    <source>
        <dbReference type="ARBA" id="ARBA00047899"/>
    </source>
</evidence>
<dbReference type="EMBL" id="JANAVB010007600">
    <property type="protein sequence ID" value="KAJ6842450.1"/>
    <property type="molecule type" value="Genomic_DNA"/>
</dbReference>